<sequence>MISGMGEHVRQKRTHQAFTAEAPAPLMKGLLLRCCPEEVLLARRTIRQTLSGYRRDVVELVEQCASETVTNAIVHSDSKSDGETGTIMLVIVELPEKIRIEVIDDGAKDSAPQIDAREDIEKEGGRGLFIVETLADGWGTHVDEHGRNVWFEVHV</sequence>
<reference evidence="4" key="1">
    <citation type="journal article" date="2019" name="Int. J. Syst. Evol. Microbiol.">
        <title>The Global Catalogue of Microorganisms (GCM) 10K type strain sequencing project: providing services to taxonomists for standard genome sequencing and annotation.</title>
        <authorList>
            <consortium name="The Broad Institute Genomics Platform"/>
            <consortium name="The Broad Institute Genome Sequencing Center for Infectious Disease"/>
            <person name="Wu L."/>
            <person name="Ma J."/>
        </authorList>
    </citation>
    <scope>NUCLEOTIDE SEQUENCE [LARGE SCALE GENOMIC DNA]</scope>
    <source>
        <strain evidence="4">JCM 17440</strain>
    </source>
</reference>
<keyword evidence="3" id="KW-0547">Nucleotide-binding</keyword>
<protein>
    <submittedName>
        <fullName evidence="3">ATP-binding protein</fullName>
    </submittedName>
</protein>
<keyword evidence="4" id="KW-1185">Reference proteome</keyword>
<evidence type="ECO:0000313" key="3">
    <source>
        <dbReference type="EMBL" id="GAA4230811.1"/>
    </source>
</evidence>
<evidence type="ECO:0000313" key="4">
    <source>
        <dbReference type="Proteomes" id="UP001501710"/>
    </source>
</evidence>
<dbReference type="EMBL" id="BAABAS010000005">
    <property type="protein sequence ID" value="GAA4230811.1"/>
    <property type="molecule type" value="Genomic_DNA"/>
</dbReference>
<gene>
    <name evidence="3" type="ORF">GCM10022254_26530</name>
</gene>
<dbReference type="CDD" id="cd16936">
    <property type="entry name" value="HATPase_RsbW-like"/>
    <property type="match status" value="1"/>
</dbReference>
<feature type="domain" description="Histidine kinase/HSP90-like ATPase" evidence="2">
    <location>
        <begin position="36"/>
        <end position="151"/>
    </location>
</feature>
<dbReference type="Pfam" id="PF13581">
    <property type="entry name" value="HATPase_c_2"/>
    <property type="match status" value="1"/>
</dbReference>
<dbReference type="InterPro" id="IPR003594">
    <property type="entry name" value="HATPase_dom"/>
</dbReference>
<name>A0ABP8BZC6_9ACTN</name>
<dbReference type="InterPro" id="IPR036890">
    <property type="entry name" value="HATPase_C_sf"/>
</dbReference>
<comment type="caution">
    <text evidence="3">The sequence shown here is derived from an EMBL/GenBank/DDBJ whole genome shotgun (WGS) entry which is preliminary data.</text>
</comment>
<keyword evidence="3" id="KW-0067">ATP-binding</keyword>
<dbReference type="SUPFAM" id="SSF55874">
    <property type="entry name" value="ATPase domain of HSP90 chaperone/DNA topoisomerase II/histidine kinase"/>
    <property type="match status" value="1"/>
</dbReference>
<keyword evidence="1" id="KW-0418">Kinase</keyword>
<proteinExistence type="predicted"/>
<accession>A0ABP8BZC6</accession>
<evidence type="ECO:0000259" key="2">
    <source>
        <dbReference type="Pfam" id="PF13581"/>
    </source>
</evidence>
<keyword evidence="1" id="KW-0723">Serine/threonine-protein kinase</keyword>
<dbReference type="PANTHER" id="PTHR35526">
    <property type="entry name" value="ANTI-SIGMA-F FACTOR RSBW-RELATED"/>
    <property type="match status" value="1"/>
</dbReference>
<organism evidence="3 4">
    <name type="scientific">Actinomadura meridiana</name>
    <dbReference type="NCBI Taxonomy" id="559626"/>
    <lineage>
        <taxon>Bacteria</taxon>
        <taxon>Bacillati</taxon>
        <taxon>Actinomycetota</taxon>
        <taxon>Actinomycetes</taxon>
        <taxon>Streptosporangiales</taxon>
        <taxon>Thermomonosporaceae</taxon>
        <taxon>Actinomadura</taxon>
    </lineage>
</organism>
<dbReference type="Gene3D" id="3.30.565.10">
    <property type="entry name" value="Histidine kinase-like ATPase, C-terminal domain"/>
    <property type="match status" value="1"/>
</dbReference>
<keyword evidence="1" id="KW-0808">Transferase</keyword>
<evidence type="ECO:0000256" key="1">
    <source>
        <dbReference type="ARBA" id="ARBA00022527"/>
    </source>
</evidence>
<dbReference type="GO" id="GO:0005524">
    <property type="term" value="F:ATP binding"/>
    <property type="evidence" value="ECO:0007669"/>
    <property type="project" value="UniProtKB-KW"/>
</dbReference>
<dbReference type="PANTHER" id="PTHR35526:SF3">
    <property type="entry name" value="ANTI-SIGMA-F FACTOR RSBW"/>
    <property type="match status" value="1"/>
</dbReference>
<dbReference type="Proteomes" id="UP001501710">
    <property type="component" value="Unassembled WGS sequence"/>
</dbReference>
<dbReference type="InterPro" id="IPR050267">
    <property type="entry name" value="Anti-sigma-factor_SerPK"/>
</dbReference>